<dbReference type="Proteomes" id="UP000815677">
    <property type="component" value="Unassembled WGS sequence"/>
</dbReference>
<feature type="domain" description="CxC2-like cysteine cluster KDZ transposase-associated" evidence="2">
    <location>
        <begin position="235"/>
        <end position="331"/>
    </location>
</feature>
<evidence type="ECO:0000313" key="4">
    <source>
        <dbReference type="Proteomes" id="UP000815677"/>
    </source>
</evidence>
<evidence type="ECO:0000313" key="3">
    <source>
        <dbReference type="EMBL" id="GAT43526.1"/>
    </source>
</evidence>
<proteinExistence type="predicted"/>
<dbReference type="InterPro" id="IPR041457">
    <property type="entry name" value="CxC2_KDZ-assoc"/>
</dbReference>
<accession>A0ABQ0L169</accession>
<gene>
    <name evidence="3" type="ORF">MCHLO_01202</name>
</gene>
<name>A0ABQ0L169_MYCCL</name>
<organism evidence="3 4">
    <name type="scientific">Mycena chlorophos</name>
    <name type="common">Agaric fungus</name>
    <name type="synonym">Agaricus chlorophos</name>
    <dbReference type="NCBI Taxonomy" id="658473"/>
    <lineage>
        <taxon>Eukaryota</taxon>
        <taxon>Fungi</taxon>
        <taxon>Dikarya</taxon>
        <taxon>Basidiomycota</taxon>
        <taxon>Agaricomycotina</taxon>
        <taxon>Agaricomycetes</taxon>
        <taxon>Agaricomycetidae</taxon>
        <taxon>Agaricales</taxon>
        <taxon>Marasmiineae</taxon>
        <taxon>Mycenaceae</taxon>
        <taxon>Mycena</taxon>
    </lineage>
</organism>
<sequence>MAERGDPSLILPTYMSKRKERAESPAEEPSAPSANPAKRGRGRPRLLPAQTRSTSLAGASGSGSGSDIAESSSSAIPPTRSRPARRPAGTQTRSAPLEAPQAAAVTPEPSSLPLTSPPAPSPAVNPAPTFNPKQKRSQGQSKFLNDVKPYMTRLQNQILGTFAHRGLGTACACGAEALYRCQDCFNAPLWCRSCAISQHRYSPFHRLECWDGKKFVRDTMHDPKSADNSIVLDIHLGGSRCPHTTKAAVSVLVVDANGYHRRYLRFCGCQRIGSTPNWEQMVMVRLFPGTFKSPETAFTFRALREFQIHALSSKKSAYDYIKALVQLTNNADLTSVEDRYDEFVRAERLWAFLALQRRSGQAATHNIDHHLSLMGIPRRPGCLAVRCPCCPEPGFNITFEELMALPEALR</sequence>
<reference evidence="3" key="1">
    <citation type="submission" date="2014-09" db="EMBL/GenBank/DDBJ databases">
        <title>Genome sequence of the luminous mushroom Mycena chlorophos for searching fungal bioluminescence genes.</title>
        <authorList>
            <person name="Tanaka Y."/>
            <person name="Kasuga D."/>
            <person name="Oba Y."/>
            <person name="Hase S."/>
            <person name="Sato K."/>
            <person name="Oba Y."/>
            <person name="Sakakibara Y."/>
        </authorList>
    </citation>
    <scope>NUCLEOTIDE SEQUENCE</scope>
</reference>
<feature type="non-terminal residue" evidence="3">
    <location>
        <position position="410"/>
    </location>
</feature>
<evidence type="ECO:0000259" key="2">
    <source>
        <dbReference type="Pfam" id="PF18803"/>
    </source>
</evidence>
<feature type="compositionally biased region" description="Low complexity" evidence="1">
    <location>
        <begin position="53"/>
        <end position="81"/>
    </location>
</feature>
<keyword evidence="4" id="KW-1185">Reference proteome</keyword>
<dbReference type="EMBL" id="DF839130">
    <property type="protein sequence ID" value="GAT43526.1"/>
    <property type="molecule type" value="Genomic_DNA"/>
</dbReference>
<protein>
    <recommendedName>
        <fullName evidence="2">CxC2-like cysteine cluster KDZ transposase-associated domain-containing protein</fullName>
    </recommendedName>
</protein>
<feature type="region of interest" description="Disordered" evidence="1">
    <location>
        <begin position="1"/>
        <end position="140"/>
    </location>
</feature>
<evidence type="ECO:0000256" key="1">
    <source>
        <dbReference type="SAM" id="MobiDB-lite"/>
    </source>
</evidence>
<dbReference type="Pfam" id="PF18803">
    <property type="entry name" value="CxC2"/>
    <property type="match status" value="1"/>
</dbReference>
<feature type="compositionally biased region" description="Pro residues" evidence="1">
    <location>
        <begin position="115"/>
        <end position="125"/>
    </location>
</feature>